<feature type="binding site" evidence="8">
    <location>
        <position position="66"/>
    </location>
    <ligand>
        <name>substrate</name>
    </ligand>
</feature>
<protein>
    <recommendedName>
        <fullName evidence="3 8">Diaminopimelate epimerase</fullName>
        <shortName evidence="8">DAP epimerase</shortName>
        <ecNumber evidence="3 8">5.1.1.7</ecNumber>
    </recommendedName>
    <alternativeName>
        <fullName evidence="8">PLP-independent amino acid racemase</fullName>
    </alternativeName>
</protein>
<dbReference type="GO" id="GO:0005829">
    <property type="term" value="C:cytosol"/>
    <property type="evidence" value="ECO:0007669"/>
    <property type="project" value="TreeGrafter"/>
</dbReference>
<dbReference type="InterPro" id="IPR001653">
    <property type="entry name" value="DAP_epimerase_DapF"/>
</dbReference>
<dbReference type="InterPro" id="IPR018510">
    <property type="entry name" value="DAP_epimerase_AS"/>
</dbReference>
<feature type="binding site" evidence="8">
    <location>
        <begin position="76"/>
        <end position="77"/>
    </location>
    <ligand>
        <name>substrate</name>
    </ligand>
</feature>
<feature type="binding site" evidence="8">
    <location>
        <position position="48"/>
    </location>
    <ligand>
        <name>substrate</name>
    </ligand>
</feature>
<accession>A0A5R9GTL6</accession>
<feature type="active site" evidence="9">
    <location>
        <position position="75"/>
    </location>
</feature>
<evidence type="ECO:0000256" key="9">
    <source>
        <dbReference type="PROSITE-ProRule" id="PRU10125"/>
    </source>
</evidence>
<keyword evidence="6 8" id="KW-0413">Isomerase</keyword>
<evidence type="ECO:0000256" key="1">
    <source>
        <dbReference type="ARBA" id="ARBA00005196"/>
    </source>
</evidence>
<comment type="caution">
    <text evidence="10">The sequence shown here is derived from an EMBL/GenBank/DDBJ whole genome shotgun (WGS) entry which is preliminary data.</text>
</comment>
<feature type="binding site" evidence="8">
    <location>
        <position position="136"/>
    </location>
    <ligand>
        <name>substrate</name>
    </ligand>
</feature>
<dbReference type="GO" id="GO:0008837">
    <property type="term" value="F:diaminopimelate epimerase activity"/>
    <property type="evidence" value="ECO:0007669"/>
    <property type="project" value="UniProtKB-UniRule"/>
</dbReference>
<organism evidence="10 11">
    <name type="scientific">Mariprofundus erugo</name>
    <dbReference type="NCBI Taxonomy" id="2528639"/>
    <lineage>
        <taxon>Bacteria</taxon>
        <taxon>Pseudomonadati</taxon>
        <taxon>Pseudomonadota</taxon>
        <taxon>Candidatius Mariprofundia</taxon>
        <taxon>Mariprofundales</taxon>
        <taxon>Mariprofundaceae</taxon>
        <taxon>Mariprofundus</taxon>
    </lineage>
</organism>
<dbReference type="RefSeq" id="WP_138237754.1">
    <property type="nucleotide sequence ID" value="NZ_VBRY01000001.1"/>
</dbReference>
<dbReference type="EMBL" id="VBRY01000001">
    <property type="protein sequence ID" value="TLS68938.1"/>
    <property type="molecule type" value="Genomic_DNA"/>
</dbReference>
<evidence type="ECO:0000256" key="7">
    <source>
        <dbReference type="ARBA" id="ARBA00051712"/>
    </source>
</evidence>
<dbReference type="PROSITE" id="PS01326">
    <property type="entry name" value="DAP_EPIMERASE"/>
    <property type="match status" value="1"/>
</dbReference>
<evidence type="ECO:0000256" key="3">
    <source>
        <dbReference type="ARBA" id="ARBA00013080"/>
    </source>
</evidence>
<dbReference type="HAMAP" id="MF_00197">
    <property type="entry name" value="DAP_epimerase"/>
    <property type="match status" value="1"/>
</dbReference>
<comment type="pathway">
    <text evidence="1 8">Amino-acid biosynthesis; L-lysine biosynthesis via DAP pathway; DL-2,6-diaminopimelate from LL-2,6-diaminopimelate: step 1/1.</text>
</comment>
<dbReference type="EC" id="5.1.1.7" evidence="3 8"/>
<comment type="function">
    <text evidence="8">Catalyzes the stereoinversion of LL-2,6-diaminopimelate (L,L-DAP) to meso-diaminopimelate (meso-DAP), a precursor of L-lysine and an essential component of the bacterial peptidoglycan.</text>
</comment>
<evidence type="ECO:0000313" key="10">
    <source>
        <dbReference type="EMBL" id="TLS68938.1"/>
    </source>
</evidence>
<dbReference type="AlphaFoldDB" id="A0A5R9GTL6"/>
<evidence type="ECO:0000256" key="6">
    <source>
        <dbReference type="ARBA" id="ARBA00023235"/>
    </source>
</evidence>
<evidence type="ECO:0000256" key="2">
    <source>
        <dbReference type="ARBA" id="ARBA00010219"/>
    </source>
</evidence>
<gene>
    <name evidence="8" type="primary">dapF</name>
    <name evidence="10" type="ORF">FEF65_00060</name>
</gene>
<comment type="similarity">
    <text evidence="2 8">Belongs to the diaminopimelate epimerase family.</text>
</comment>
<proteinExistence type="inferred from homology"/>
<evidence type="ECO:0000256" key="5">
    <source>
        <dbReference type="ARBA" id="ARBA00023154"/>
    </source>
</evidence>
<dbReference type="PANTHER" id="PTHR31689">
    <property type="entry name" value="DIAMINOPIMELATE EPIMERASE, CHLOROPLASTIC"/>
    <property type="match status" value="1"/>
</dbReference>
<feature type="site" description="Could be important to modulate the pK values of the two catalytic cysteine residues" evidence="8">
    <location>
        <position position="171"/>
    </location>
</feature>
<dbReference type="PANTHER" id="PTHR31689:SF0">
    <property type="entry name" value="DIAMINOPIMELATE EPIMERASE"/>
    <property type="match status" value="1"/>
</dbReference>
<dbReference type="SUPFAM" id="SSF54506">
    <property type="entry name" value="Diaminopimelate epimerase-like"/>
    <property type="match status" value="2"/>
</dbReference>
<keyword evidence="5 8" id="KW-0457">Lysine biosynthesis</keyword>
<dbReference type="GO" id="GO:0009089">
    <property type="term" value="P:lysine biosynthetic process via diaminopimelate"/>
    <property type="evidence" value="ECO:0007669"/>
    <property type="project" value="UniProtKB-UniRule"/>
</dbReference>
<dbReference type="Proteomes" id="UP000306585">
    <property type="component" value="Unassembled WGS sequence"/>
</dbReference>
<feature type="binding site" evidence="8">
    <location>
        <begin position="181"/>
        <end position="182"/>
    </location>
    <ligand>
        <name>substrate</name>
    </ligand>
</feature>
<feature type="active site" description="Proton acceptor" evidence="8">
    <location>
        <position position="180"/>
    </location>
</feature>
<sequence>MNQLPFTKMQAQGNDFVLLNGLTCELPELTEAFARQITERRYGIGCDQLLVLLPDDVADARMRIFNNDGSEAANCGNGLRCAGELLMQLGDQNTATIALADRIVKTSRSQLGVRVEMGAANITGTTDAHVDVNIGNEHRVFFEATESFPTDTNIEIITGQIADHIWIDIIERGAGHTPACGSGACATASAIWHMDQLVRPLIIEMPGGRVQVSGTPENLILEGSVSRIFDGNYLLPSDGRSQACSSA</sequence>
<dbReference type="Pfam" id="PF01678">
    <property type="entry name" value="DAP_epimerase"/>
    <property type="match status" value="2"/>
</dbReference>
<reference evidence="10 11" key="1">
    <citation type="journal article" date="2019" name="Appl. Environ. Microbiol.">
        <title>Environmental Evidence and Genomic Insight of Iron-oxidizing Bacteria Preference Towards More Corrosion Resistant Stainless Steel at Higher Salinities.</title>
        <authorList>
            <person name="Garrison C.E."/>
            <person name="Price K.A."/>
            <person name="Field E.K."/>
        </authorList>
    </citation>
    <scope>NUCLEOTIDE SEQUENCE [LARGE SCALE GENOMIC DNA]</scope>
    <source>
        <strain evidence="10 11">P3</strain>
    </source>
</reference>
<evidence type="ECO:0000256" key="8">
    <source>
        <dbReference type="HAMAP-Rule" id="MF_00197"/>
    </source>
</evidence>
<feature type="binding site" evidence="8">
    <location>
        <begin position="171"/>
        <end position="172"/>
    </location>
    <ligand>
        <name>substrate</name>
    </ligand>
</feature>
<keyword evidence="8" id="KW-0963">Cytoplasm</keyword>
<evidence type="ECO:0000256" key="4">
    <source>
        <dbReference type="ARBA" id="ARBA00022605"/>
    </source>
</evidence>
<evidence type="ECO:0000313" key="11">
    <source>
        <dbReference type="Proteomes" id="UP000306585"/>
    </source>
</evidence>
<feature type="binding site" evidence="8">
    <location>
        <position position="14"/>
    </location>
    <ligand>
        <name>substrate</name>
    </ligand>
</feature>
<comment type="catalytic activity">
    <reaction evidence="7 8">
        <text>(2S,6S)-2,6-diaminopimelate = meso-2,6-diaminopimelate</text>
        <dbReference type="Rhea" id="RHEA:15393"/>
        <dbReference type="ChEBI" id="CHEBI:57609"/>
        <dbReference type="ChEBI" id="CHEBI:57791"/>
        <dbReference type="EC" id="5.1.1.7"/>
    </reaction>
</comment>
<dbReference type="Gene3D" id="3.10.310.10">
    <property type="entry name" value="Diaminopimelate Epimerase, Chain A, domain 1"/>
    <property type="match status" value="2"/>
</dbReference>
<keyword evidence="4 8" id="KW-0028">Amino-acid biosynthesis</keyword>
<feature type="site" description="Could be important to modulate the pK values of the two catalytic cysteine residues" evidence="8">
    <location>
        <position position="138"/>
    </location>
</feature>
<feature type="active site" description="Proton donor" evidence="8">
    <location>
        <position position="75"/>
    </location>
</feature>
<keyword evidence="11" id="KW-1185">Reference proteome</keyword>
<name>A0A5R9GTL6_9PROT</name>
<feature type="binding site" evidence="8">
    <location>
        <position position="153"/>
    </location>
    <ligand>
        <name>substrate</name>
    </ligand>
</feature>
<comment type="subcellular location">
    <subcellularLocation>
        <location evidence="8">Cytoplasm</location>
    </subcellularLocation>
</comment>
<dbReference type="UniPathway" id="UPA00034">
    <property type="reaction ID" value="UER00025"/>
</dbReference>
<comment type="subunit">
    <text evidence="8">Homodimer.</text>
</comment>